<dbReference type="PANTHER" id="PTHR36108">
    <property type="entry name" value="COLOSSIN-B-RELATED"/>
    <property type="match status" value="1"/>
</dbReference>
<dbReference type="OrthoDB" id="3515028at2"/>
<feature type="signal peptide" evidence="7">
    <location>
        <begin position="1"/>
        <end position="32"/>
    </location>
</feature>
<keyword evidence="6" id="KW-0472">Membrane</keyword>
<evidence type="ECO:0000256" key="5">
    <source>
        <dbReference type="SAM" id="MobiDB-lite"/>
    </source>
</evidence>
<feature type="domain" description="SD-repeat containing protein B" evidence="8">
    <location>
        <begin position="1426"/>
        <end position="1491"/>
    </location>
</feature>
<dbReference type="SUPFAM" id="SSF117074">
    <property type="entry name" value="Hypothetical protein PA1324"/>
    <property type="match status" value="6"/>
</dbReference>
<feature type="domain" description="SD-repeat containing protein B" evidence="8">
    <location>
        <begin position="1114"/>
        <end position="1181"/>
    </location>
</feature>
<accession>A0A4R7HZZ9</accession>
<keyword evidence="4 7" id="KW-0732">Signal</keyword>
<feature type="domain" description="SD-repeat containing protein B" evidence="8">
    <location>
        <begin position="800"/>
        <end position="865"/>
    </location>
</feature>
<dbReference type="InterPro" id="IPR008969">
    <property type="entry name" value="CarboxyPept-like_regulatory"/>
</dbReference>
<evidence type="ECO:0000256" key="3">
    <source>
        <dbReference type="ARBA" id="ARBA00022525"/>
    </source>
</evidence>
<evidence type="ECO:0000256" key="2">
    <source>
        <dbReference type="ARBA" id="ARBA00007257"/>
    </source>
</evidence>
<dbReference type="Pfam" id="PF17210">
    <property type="entry name" value="SdrD_B"/>
    <property type="match status" value="7"/>
</dbReference>
<keyword evidence="10" id="KW-1185">Reference proteome</keyword>
<comment type="caution">
    <text evidence="9">The sequence shown here is derived from an EMBL/GenBank/DDBJ whole genome shotgun (WGS) entry which is preliminary data.</text>
</comment>
<evidence type="ECO:0000259" key="8">
    <source>
        <dbReference type="Pfam" id="PF17210"/>
    </source>
</evidence>
<evidence type="ECO:0000256" key="1">
    <source>
        <dbReference type="ARBA" id="ARBA00004613"/>
    </source>
</evidence>
<feature type="chain" id="PRO_5020289482" evidence="7">
    <location>
        <begin position="33"/>
        <end position="2279"/>
    </location>
</feature>
<dbReference type="InterPro" id="IPR013783">
    <property type="entry name" value="Ig-like_fold"/>
</dbReference>
<gene>
    <name evidence="9" type="ORF">BDK89_1435</name>
</gene>
<evidence type="ECO:0000313" key="10">
    <source>
        <dbReference type="Proteomes" id="UP000294558"/>
    </source>
</evidence>
<dbReference type="EMBL" id="SOAU01000001">
    <property type="protein sequence ID" value="TDT15856.1"/>
    <property type="molecule type" value="Genomic_DNA"/>
</dbReference>
<feature type="compositionally biased region" description="Polar residues" evidence="5">
    <location>
        <begin position="2021"/>
        <end position="2033"/>
    </location>
</feature>
<keyword evidence="3" id="KW-0964">Secreted</keyword>
<dbReference type="GO" id="GO:0004180">
    <property type="term" value="F:carboxypeptidase activity"/>
    <property type="evidence" value="ECO:0007669"/>
    <property type="project" value="UniProtKB-KW"/>
</dbReference>
<dbReference type="Pfam" id="PF13620">
    <property type="entry name" value="CarboxypepD_reg"/>
    <property type="match status" value="9"/>
</dbReference>
<evidence type="ECO:0000256" key="4">
    <source>
        <dbReference type="ARBA" id="ARBA00022729"/>
    </source>
</evidence>
<evidence type="ECO:0000256" key="7">
    <source>
        <dbReference type="SAM" id="SignalP"/>
    </source>
</evidence>
<protein>
    <submittedName>
        <fullName evidence="9">Carboxypeptidase family protein</fullName>
    </submittedName>
</protein>
<proteinExistence type="inferred from homology"/>
<reference evidence="9 10" key="1">
    <citation type="submission" date="2019-03" db="EMBL/GenBank/DDBJ databases">
        <title>Sequencing the genomes of 1000 actinobacteria strains.</title>
        <authorList>
            <person name="Klenk H.-P."/>
        </authorList>
    </citation>
    <scope>NUCLEOTIDE SEQUENCE [LARGE SCALE GENOMIC DNA]</scope>
    <source>
        <strain evidence="9 10">DSM 18936</strain>
    </source>
</reference>
<feature type="domain" description="SD-repeat containing protein B" evidence="8">
    <location>
        <begin position="1218"/>
        <end position="1284"/>
    </location>
</feature>
<feature type="domain" description="SD-repeat containing protein B" evidence="8">
    <location>
        <begin position="1530"/>
        <end position="1596"/>
    </location>
</feature>
<dbReference type="SUPFAM" id="SSF49464">
    <property type="entry name" value="Carboxypeptidase regulatory domain-like"/>
    <property type="match status" value="1"/>
</dbReference>
<keyword evidence="6" id="KW-1133">Transmembrane helix</keyword>
<name>A0A4R7HZZ9_9ACTN</name>
<feature type="domain" description="SD-repeat containing protein B" evidence="8">
    <location>
        <begin position="1832"/>
        <end position="1900"/>
    </location>
</feature>
<dbReference type="PANTHER" id="PTHR36108:SF13">
    <property type="entry name" value="COLOSSIN-B-RELATED"/>
    <property type="match status" value="1"/>
</dbReference>
<organism evidence="9 10">
    <name type="scientific">Ilumatobacter fluminis</name>
    <dbReference type="NCBI Taxonomy" id="467091"/>
    <lineage>
        <taxon>Bacteria</taxon>
        <taxon>Bacillati</taxon>
        <taxon>Actinomycetota</taxon>
        <taxon>Acidimicrobiia</taxon>
        <taxon>Acidimicrobiales</taxon>
        <taxon>Ilumatobacteraceae</taxon>
        <taxon>Ilumatobacter</taxon>
    </lineage>
</organism>
<dbReference type="SUPFAM" id="SSF49478">
    <property type="entry name" value="Cna protein B-type domain"/>
    <property type="match status" value="10"/>
</dbReference>
<dbReference type="GO" id="GO:0005975">
    <property type="term" value="P:carbohydrate metabolic process"/>
    <property type="evidence" value="ECO:0007669"/>
    <property type="project" value="UniProtKB-ARBA"/>
</dbReference>
<keyword evidence="6" id="KW-0812">Transmembrane</keyword>
<feature type="domain" description="SD-repeat containing protein B" evidence="8">
    <location>
        <begin position="906"/>
        <end position="972"/>
    </location>
</feature>
<dbReference type="Gene3D" id="2.60.40.10">
    <property type="entry name" value="Immunoglobulins"/>
    <property type="match status" value="17"/>
</dbReference>
<keyword evidence="9" id="KW-0378">Hydrolase</keyword>
<keyword evidence="9" id="KW-0645">Protease</keyword>
<comment type="subcellular location">
    <subcellularLocation>
        <location evidence="1">Secreted</location>
    </subcellularLocation>
</comment>
<dbReference type="InterPro" id="IPR033764">
    <property type="entry name" value="Sdr_B"/>
</dbReference>
<sequence>MTTPLHRLGRLAVAAAVAAASVALITASDAGAEPATTAGFDVSYDDRVWGDFILAGNTQVRCVTAGDLDVNDVDGDGNTTEPVGSAVGWSFYAECLNDATRDTFGTPQAPNDQRWMVHQNVDPGAGLFNSSSATIAVPPGATIASAELVWHGNNGEANSVGLNQTQIDLMDAGEQMAAFGAAGTSPWPSCQSSSTVIDWGTYGTPVAWATAPLVAARQNAAWAAMTGRDRTQVQVQLGSSAGYQTVTSTSGQIGSPHMSGQLYQESADITDLLAAALPGDGSPLEITVGDIFTPEGFNCTGGWYTIIVWEYPTLEPTYAPELRRVQIWDGFAEVADGASESFSLNGFLAAPGWVVEPRAASVGYEGDQQIAGDSLLLNGLPVVEPRVSGGVATDNFYASTIGEFTDSTVGDFTRSNPEIRDAAGIDIKTVPVAAAALNSVLDGLPVTFQTAGDRYAASLFVFSAKEAVLSGTTYHDVDADGVFTPGVDTPIEGVEVTLTGTDDLGDPVSMTATTDENGFYVFVQVPASDLTGYTLTETQPANYLEGEATAGTIGGVVDTTNQVSGIVYDPLVGASGYDFGEIIPASISGSVVDDSGNGIAGVDITLTGIDHDGSPVLIVVQTDANGDYLFDGLLPGTYVVTETQPLGYGDGIETVGSAGGDISTNDVIAAIVVDQGDASTGNDFAETTGSVSGSVVDQNGDPIANVSIALSGTDVDGAVAVTTTTDANGDYLFDGLLAGTYTVTETQPAGYLDGDETAGSLGGDISTNDVIAAIPLLGGQDSIDNDFAEFLPSTIAGSVVDQDGVGIAGVGITLSGTNVSGDVVTLTTTTDVDGDYSFTDLLPGTYIVTETQPAGYLDGDETAGSLGGDISTNDVIAAIVLGANQSSTGNDFAEYQPASISGSVVDDFGNGIAGVEIVLSGTDVNGGPVSASTTTDANGDYSFTNLLPGAYDVAETQPTGYGDGAETAGSTGGDISTNDVIAAIPLAGGQDSVDNDFAELTGAISGSVVDDFGNPIARVEIVLTGTDANGDPVSASTTTDANGDYVFDGLLAGTYEVAETQPTGYGDGAETAGSTGGDLSTNDVIAAIPLAGGQDSVDNDFAETTGSVSGSVVDDFGNGIAGVEIVLTGTDANGDPVSLTTTTDANGDYIFENLLAGTYEVAETQPLGYGDGLETAGSTGGDISTNDVIAAIPLADGEDSVDNDFAELTGAISGSVVDDFGNGIAGVEIVLTGTDVNGDPVSLTTTTDANGGYIFENLLAGTYEVAETQPVGYGDGAETAGSTGGDISTNDVIAAIPLADGEVSVDNDFAETTGAISGSVVDDLGNPIAGVEIVLSGTDVNGDPMSLTTTTDANGDYVFDGLLAGTYAVVETQPTGYGDGAETAGSTGGDISTNDVIAAIPLAGGQDSVDNDFAETTGSISGSVVDDFGNGIAGVEIVLSGTDLNGDPVSVSTTTDANGDYVFDGLLAGTYEVAETQPAGYGDGVETAGSTGGDISTNDVIAAIPLLDGEVSTDNDFAETTGSVSGSVVDDFGNGIAGVEILLSGTDVNGDPVSASTTTDANGDYVFENLLAGTYAVAETQPTGYGDGVETAGSTGGDISTNDVIAAIPLADGDDSVDNDFAETTGSISGTVVVDGDGDPIAGVEIGLTGTDANGDPVSLTTTTDANGDYTFHNLLGGDYTVTETQPDGYGQGAVNGDDTEAVLLPAGDDAVVDFSEATGSISGSVVDQNGDPIEGVEVALAGTDVNGEPVSLTTSTDAEGDYRFDDLLAGDYTVTETQPSGLLDGPETVGSTGGDISTNDLIADIPLAGGQDSVDNDFAEYRPSGIAGSVVDQDDIGIADVTLTLTGTDVNGDPVSSTTTTDADGNYLFGDLLPGTYTVTETHPSGYLDGHEEAGSTGGDISTNDVIADIPLQANESSYGHDFHEFVPASIEGSVFVDGDGEPISGVVITLTGTDVNGDPVEIVTTTDADGDYSFVDLLPGSYVVTETQPDGYGAGAVTPDNSISIELSGGDESKDNDFSESTGSISGTVTDDQGRPLVDVEITLTGTDVNGGDIELVTTTNSTGDYVFGDLVAGDYTVTETQPDGYGPGGSAAGSTGGDDGINDIVGIELPGGVDSVDNDFVEETSTVSGVVRDDDGNPIAGVDVSLNGTDVNGDLVAQSTTTGSDGSYVFPGIVAGSYTITQTQPNGYSSVTAIPGSTGGTADGTDVITSITVGGGEDSEDNDFVETRTVIRISNERELPFTGGSAGDLARVAMLLALIGGVLLLAGRRRREGDIA</sequence>
<feature type="region of interest" description="Disordered" evidence="5">
    <location>
        <begin position="2010"/>
        <end position="2035"/>
    </location>
</feature>
<keyword evidence="9" id="KW-0121">Carboxypeptidase</keyword>
<evidence type="ECO:0000313" key="9">
    <source>
        <dbReference type="EMBL" id="TDT15856.1"/>
    </source>
</evidence>
<comment type="similarity">
    <text evidence="2">Belongs to the serine-aspartate repeat-containing protein (SDr) family.</text>
</comment>
<evidence type="ECO:0000256" key="6">
    <source>
        <dbReference type="SAM" id="Phobius"/>
    </source>
</evidence>
<feature type="transmembrane region" description="Helical" evidence="6">
    <location>
        <begin position="2252"/>
        <end position="2270"/>
    </location>
</feature>
<dbReference type="RefSeq" id="WP_133868274.1">
    <property type="nucleotide sequence ID" value="NZ_SOAU01000001.1"/>
</dbReference>
<dbReference type="Proteomes" id="UP000294558">
    <property type="component" value="Unassembled WGS sequence"/>
</dbReference>
<dbReference type="GO" id="GO:0005576">
    <property type="term" value="C:extracellular region"/>
    <property type="evidence" value="ECO:0007669"/>
    <property type="project" value="UniProtKB-SubCell"/>
</dbReference>